<sequence>MQHRQQRQRIWTWDKVSHIHPIFLGRMAIADGNLKGPQHRTGSMNGFAENSHILRAAQRSCLYLELLNMIRSADAGHQGGAGIWDVPIKLEFEKTREEAATASSDMILSTARLDKKPRERIGSTTGRHQNQTKQKEVPKRGVEDTVEGDDLELNGEVVAQEAFKDGHQVGGVTDKTPESKDDTVRSGGKDILHILLSEGPRRRRGGKVLGIPEGHACGNEGATLSVLQGKTLDGIHDTRESNEETHLQPSLFNQATRVTAMHDRV</sequence>
<dbReference type="Proteomes" id="UP001175228">
    <property type="component" value="Unassembled WGS sequence"/>
</dbReference>
<proteinExistence type="predicted"/>
<keyword evidence="3" id="KW-1185">Reference proteome</keyword>
<dbReference type="AlphaFoldDB" id="A0AA39UXB9"/>
<feature type="compositionally biased region" description="Basic and acidic residues" evidence="1">
    <location>
        <begin position="133"/>
        <end position="142"/>
    </location>
</feature>
<protein>
    <submittedName>
        <fullName evidence="2">Uncharacterized protein</fullName>
    </submittedName>
</protein>
<feature type="region of interest" description="Disordered" evidence="1">
    <location>
        <begin position="114"/>
        <end position="142"/>
    </location>
</feature>
<name>A0AA39UXB9_9AGAR</name>
<organism evidence="2 3">
    <name type="scientific">Armillaria luteobubalina</name>
    <dbReference type="NCBI Taxonomy" id="153913"/>
    <lineage>
        <taxon>Eukaryota</taxon>
        <taxon>Fungi</taxon>
        <taxon>Dikarya</taxon>
        <taxon>Basidiomycota</taxon>
        <taxon>Agaricomycotina</taxon>
        <taxon>Agaricomycetes</taxon>
        <taxon>Agaricomycetidae</taxon>
        <taxon>Agaricales</taxon>
        <taxon>Marasmiineae</taxon>
        <taxon>Physalacriaceae</taxon>
        <taxon>Armillaria</taxon>
    </lineage>
</organism>
<evidence type="ECO:0000313" key="2">
    <source>
        <dbReference type="EMBL" id="KAK0501704.1"/>
    </source>
</evidence>
<reference evidence="2" key="1">
    <citation type="submission" date="2023-06" db="EMBL/GenBank/DDBJ databases">
        <authorList>
            <consortium name="Lawrence Berkeley National Laboratory"/>
            <person name="Ahrendt S."/>
            <person name="Sahu N."/>
            <person name="Indic B."/>
            <person name="Wong-Bajracharya J."/>
            <person name="Merenyi Z."/>
            <person name="Ke H.-M."/>
            <person name="Monk M."/>
            <person name="Kocsube S."/>
            <person name="Drula E."/>
            <person name="Lipzen A."/>
            <person name="Balint B."/>
            <person name="Henrissat B."/>
            <person name="Andreopoulos B."/>
            <person name="Martin F.M."/>
            <person name="Harder C.B."/>
            <person name="Rigling D."/>
            <person name="Ford K.L."/>
            <person name="Foster G.D."/>
            <person name="Pangilinan J."/>
            <person name="Papanicolaou A."/>
            <person name="Barry K."/>
            <person name="LaButti K."/>
            <person name="Viragh M."/>
            <person name="Koriabine M."/>
            <person name="Yan M."/>
            <person name="Riley R."/>
            <person name="Champramary S."/>
            <person name="Plett K.L."/>
            <person name="Tsai I.J."/>
            <person name="Slot J."/>
            <person name="Sipos G."/>
            <person name="Plett J."/>
            <person name="Nagy L.G."/>
            <person name="Grigoriev I.V."/>
        </authorList>
    </citation>
    <scope>NUCLEOTIDE SEQUENCE</scope>
    <source>
        <strain evidence="2">HWK02</strain>
    </source>
</reference>
<gene>
    <name evidence="2" type="ORF">EDD18DRAFT_1328605</name>
</gene>
<dbReference type="EMBL" id="JAUEPU010000006">
    <property type="protein sequence ID" value="KAK0501704.1"/>
    <property type="molecule type" value="Genomic_DNA"/>
</dbReference>
<comment type="caution">
    <text evidence="2">The sequence shown here is derived from an EMBL/GenBank/DDBJ whole genome shotgun (WGS) entry which is preliminary data.</text>
</comment>
<evidence type="ECO:0000256" key="1">
    <source>
        <dbReference type="SAM" id="MobiDB-lite"/>
    </source>
</evidence>
<evidence type="ECO:0000313" key="3">
    <source>
        <dbReference type="Proteomes" id="UP001175228"/>
    </source>
</evidence>
<accession>A0AA39UXB9</accession>
<feature type="compositionally biased region" description="Polar residues" evidence="1">
    <location>
        <begin position="122"/>
        <end position="132"/>
    </location>
</feature>